<dbReference type="AlphaFoldDB" id="A0A7W6H6Q3"/>
<proteinExistence type="inferred from homology"/>
<feature type="compositionally biased region" description="Low complexity" evidence="4">
    <location>
        <begin position="288"/>
        <end position="306"/>
    </location>
</feature>
<dbReference type="Proteomes" id="UP000542776">
    <property type="component" value="Unassembled WGS sequence"/>
</dbReference>
<keyword evidence="1" id="KW-0145">Chemotaxis</keyword>
<dbReference type="GO" id="GO:0007165">
    <property type="term" value="P:signal transduction"/>
    <property type="evidence" value="ECO:0007669"/>
    <property type="project" value="UniProtKB-KW"/>
</dbReference>
<evidence type="ECO:0000259" key="5">
    <source>
        <dbReference type="PROSITE" id="PS50111"/>
    </source>
</evidence>
<dbReference type="GO" id="GO:0005886">
    <property type="term" value="C:plasma membrane"/>
    <property type="evidence" value="ECO:0007669"/>
    <property type="project" value="TreeGrafter"/>
</dbReference>
<dbReference type="PROSITE" id="PS50885">
    <property type="entry name" value="HAMP"/>
    <property type="match status" value="1"/>
</dbReference>
<dbReference type="GO" id="GO:0004888">
    <property type="term" value="F:transmembrane signaling receptor activity"/>
    <property type="evidence" value="ECO:0007669"/>
    <property type="project" value="InterPro"/>
</dbReference>
<evidence type="ECO:0000313" key="7">
    <source>
        <dbReference type="EMBL" id="MBB3999551.1"/>
    </source>
</evidence>
<keyword evidence="3" id="KW-0807">Transducer</keyword>
<name>A0A7W6H6Q3_9HYPH</name>
<feature type="region of interest" description="Disordered" evidence="4">
    <location>
        <begin position="279"/>
        <end position="306"/>
    </location>
</feature>
<dbReference type="PANTHER" id="PTHR43531:SF11">
    <property type="entry name" value="METHYL-ACCEPTING CHEMOTAXIS PROTEIN 3"/>
    <property type="match status" value="1"/>
</dbReference>
<evidence type="ECO:0000259" key="6">
    <source>
        <dbReference type="PROSITE" id="PS50885"/>
    </source>
</evidence>
<dbReference type="Gene3D" id="1.10.287.950">
    <property type="entry name" value="Methyl-accepting chemotaxis protein"/>
    <property type="match status" value="1"/>
</dbReference>
<dbReference type="PROSITE" id="PS50111">
    <property type="entry name" value="CHEMOTAXIS_TRANSDUC_2"/>
    <property type="match status" value="1"/>
</dbReference>
<dbReference type="InterPro" id="IPR003660">
    <property type="entry name" value="HAMP_dom"/>
</dbReference>
<evidence type="ECO:0000256" key="1">
    <source>
        <dbReference type="ARBA" id="ARBA00022500"/>
    </source>
</evidence>
<dbReference type="InterPro" id="IPR024478">
    <property type="entry name" value="HlyB_4HB_MCP"/>
</dbReference>
<gene>
    <name evidence="7" type="ORF">GGR04_003421</name>
</gene>
<evidence type="ECO:0000313" key="8">
    <source>
        <dbReference type="Proteomes" id="UP000542776"/>
    </source>
</evidence>
<evidence type="ECO:0000256" key="2">
    <source>
        <dbReference type="ARBA" id="ARBA00029447"/>
    </source>
</evidence>
<feature type="domain" description="HAMP" evidence="6">
    <location>
        <begin position="212"/>
        <end position="264"/>
    </location>
</feature>
<dbReference type="CDD" id="cd06225">
    <property type="entry name" value="HAMP"/>
    <property type="match status" value="1"/>
</dbReference>
<organism evidence="7 8">
    <name type="scientific">Aureimonas pseudogalii</name>
    <dbReference type="NCBI Taxonomy" id="1744844"/>
    <lineage>
        <taxon>Bacteria</taxon>
        <taxon>Pseudomonadati</taxon>
        <taxon>Pseudomonadota</taxon>
        <taxon>Alphaproteobacteria</taxon>
        <taxon>Hyphomicrobiales</taxon>
        <taxon>Aurantimonadaceae</taxon>
        <taxon>Aureimonas</taxon>
    </lineage>
</organism>
<dbReference type="RefSeq" id="WP_183201097.1">
    <property type="nucleotide sequence ID" value="NZ_JACIEK010000010.1"/>
</dbReference>
<keyword evidence="8" id="KW-1185">Reference proteome</keyword>
<comment type="caution">
    <text evidence="7">The sequence shown here is derived from an EMBL/GenBank/DDBJ whole genome shotgun (WGS) entry which is preliminary data.</text>
</comment>
<dbReference type="SMART" id="SM00283">
    <property type="entry name" value="MA"/>
    <property type="match status" value="1"/>
</dbReference>
<feature type="domain" description="Methyl-accepting transducer" evidence="5">
    <location>
        <begin position="269"/>
        <end position="484"/>
    </location>
</feature>
<dbReference type="InterPro" id="IPR004089">
    <property type="entry name" value="MCPsignal_dom"/>
</dbReference>
<evidence type="ECO:0000256" key="4">
    <source>
        <dbReference type="SAM" id="MobiDB-lite"/>
    </source>
</evidence>
<dbReference type="Pfam" id="PF00015">
    <property type="entry name" value="MCPsignal"/>
    <property type="match status" value="1"/>
</dbReference>
<dbReference type="Pfam" id="PF00672">
    <property type="entry name" value="HAMP"/>
    <property type="match status" value="1"/>
</dbReference>
<comment type="similarity">
    <text evidence="2">Belongs to the methyl-accepting chemotaxis (MCP) protein family.</text>
</comment>
<reference evidence="7 8" key="1">
    <citation type="submission" date="2020-08" db="EMBL/GenBank/DDBJ databases">
        <title>Genomic Encyclopedia of Type Strains, Phase IV (KMG-IV): sequencing the most valuable type-strain genomes for metagenomic binning, comparative biology and taxonomic classification.</title>
        <authorList>
            <person name="Goeker M."/>
        </authorList>
    </citation>
    <scope>NUCLEOTIDE SEQUENCE [LARGE SCALE GENOMIC DNA]</scope>
    <source>
        <strain evidence="7 8">DSM 102238</strain>
    </source>
</reference>
<dbReference type="SUPFAM" id="SSF58104">
    <property type="entry name" value="Methyl-accepting chemotaxis protein (MCP) signaling domain"/>
    <property type="match status" value="1"/>
</dbReference>
<dbReference type="PANTHER" id="PTHR43531">
    <property type="entry name" value="PROTEIN ICFG"/>
    <property type="match status" value="1"/>
</dbReference>
<dbReference type="Pfam" id="PF12729">
    <property type="entry name" value="4HB_MCP_1"/>
    <property type="match status" value="1"/>
</dbReference>
<dbReference type="InterPro" id="IPR051310">
    <property type="entry name" value="MCP_chemotaxis"/>
</dbReference>
<accession>A0A7W6H6Q3</accession>
<dbReference type="InterPro" id="IPR004090">
    <property type="entry name" value="Chemotax_Me-accpt_rcpt"/>
</dbReference>
<feature type="region of interest" description="Disordered" evidence="4">
    <location>
        <begin position="530"/>
        <end position="558"/>
    </location>
</feature>
<evidence type="ECO:0000256" key="3">
    <source>
        <dbReference type="PROSITE-ProRule" id="PRU00284"/>
    </source>
</evidence>
<protein>
    <submittedName>
        <fullName evidence="7">Methyl-accepting chemotaxis protein</fullName>
    </submittedName>
</protein>
<dbReference type="EMBL" id="JACIEK010000010">
    <property type="protein sequence ID" value="MBB3999551.1"/>
    <property type="molecule type" value="Genomic_DNA"/>
</dbReference>
<dbReference type="SMART" id="SM00304">
    <property type="entry name" value="HAMP"/>
    <property type="match status" value="1"/>
</dbReference>
<dbReference type="PRINTS" id="PR00260">
    <property type="entry name" value="CHEMTRNSDUCR"/>
</dbReference>
<dbReference type="GO" id="GO:0006935">
    <property type="term" value="P:chemotaxis"/>
    <property type="evidence" value="ECO:0007669"/>
    <property type="project" value="UniProtKB-KW"/>
</dbReference>
<sequence>MKLKTKIALSFSSVLILSGTAGYYGIASLEAADKSMVSFVERPFSQSLRLGEIWAQAEQIGRSLNAMTFLSETDQRTQMHAETMREIDHNVEDFKTYRNLIDPADTDVIAKATAVIDAWAVYRTAAADVMTRLESSDPAIIAQTIGHLRTVVRPQLQSLVEQTKSLLAYEQTVAKRISDEVHDGQVSTRNVLMALVAAALAIGAGAATWLAISLSKGLNLAMHHARKVGTGDISERIIHSRKDEIGELLTTICQMRLKLNEIVSEILASSSQVAAGSQRSADTANQLSSGSTQQAAASEEASAAVEEMTANVRQNADNASTTEKIAAQASLSAERTGVAVAHSVEAMRVIAEKISVVQEIARQTDLLALNAAIEAARAGQHGKGFAVVASEVRKLAERSATAAQEIGELSARTLISSEEAGQMLTALVPDIQRTSELVAEISAACREQSVGIEQINLAIQQLDQVTQSNAGAANEMSTTAGELSTEAGRLADKAGYFKLEQGFATVAAASPRQASVQALQAKVQAFGAAHAGRKPAASPVRNQASQGGQGMDLMLDGDGFEKMSA</sequence>